<dbReference type="Proteomes" id="UP000593571">
    <property type="component" value="Unassembled WGS sequence"/>
</dbReference>
<organism evidence="2 3">
    <name type="scientific">Rousettus aegyptiacus</name>
    <name type="common">Egyptian fruit bat</name>
    <name type="synonym">Pteropus aegyptiacus</name>
    <dbReference type="NCBI Taxonomy" id="9407"/>
    <lineage>
        <taxon>Eukaryota</taxon>
        <taxon>Metazoa</taxon>
        <taxon>Chordata</taxon>
        <taxon>Craniata</taxon>
        <taxon>Vertebrata</taxon>
        <taxon>Euteleostomi</taxon>
        <taxon>Mammalia</taxon>
        <taxon>Eutheria</taxon>
        <taxon>Laurasiatheria</taxon>
        <taxon>Chiroptera</taxon>
        <taxon>Yinpterochiroptera</taxon>
        <taxon>Pteropodoidea</taxon>
        <taxon>Pteropodidae</taxon>
        <taxon>Rousettinae</taxon>
        <taxon>Rousettus</taxon>
    </lineage>
</organism>
<feature type="compositionally biased region" description="Low complexity" evidence="1">
    <location>
        <begin position="52"/>
        <end position="66"/>
    </location>
</feature>
<proteinExistence type="predicted"/>
<accession>A0A7J8BES7</accession>
<name>A0A7J8BES7_ROUAE</name>
<keyword evidence="3" id="KW-1185">Reference proteome</keyword>
<sequence>MTSCVPLLDAGVRQGSVACSSSHRYGFPEHARALGFVLSGTRTRPLLSRGFPSSPRPLRGLRPHSSGQSHFCLGSSFIPLQDFPPAYPRNQQSADPPRKEREERLDRSWSVSLTKRSLTPRSQPRSGAKT</sequence>
<feature type="region of interest" description="Disordered" evidence="1">
    <location>
        <begin position="46"/>
        <end position="67"/>
    </location>
</feature>
<feature type="compositionally biased region" description="Basic and acidic residues" evidence="1">
    <location>
        <begin position="96"/>
        <end position="107"/>
    </location>
</feature>
<dbReference type="AlphaFoldDB" id="A0A7J8BES7"/>
<evidence type="ECO:0000256" key="1">
    <source>
        <dbReference type="SAM" id="MobiDB-lite"/>
    </source>
</evidence>
<feature type="region of interest" description="Disordered" evidence="1">
    <location>
        <begin position="82"/>
        <end position="130"/>
    </location>
</feature>
<evidence type="ECO:0000313" key="3">
    <source>
        <dbReference type="Proteomes" id="UP000593571"/>
    </source>
</evidence>
<evidence type="ECO:0000313" key="2">
    <source>
        <dbReference type="EMBL" id="KAF6397218.1"/>
    </source>
</evidence>
<gene>
    <name evidence="2" type="ORF">HJG63_009860</name>
</gene>
<dbReference type="EMBL" id="JACASE010000017">
    <property type="protein sequence ID" value="KAF6397218.1"/>
    <property type="molecule type" value="Genomic_DNA"/>
</dbReference>
<comment type="caution">
    <text evidence="2">The sequence shown here is derived from an EMBL/GenBank/DDBJ whole genome shotgun (WGS) entry which is preliminary data.</text>
</comment>
<protein>
    <submittedName>
        <fullName evidence="2">Uncharacterized protein</fullName>
    </submittedName>
</protein>
<reference evidence="2 3" key="1">
    <citation type="journal article" date="2020" name="Nature">
        <title>Six reference-quality genomes reveal evolution of bat adaptations.</title>
        <authorList>
            <person name="Jebb D."/>
            <person name="Huang Z."/>
            <person name="Pippel M."/>
            <person name="Hughes G.M."/>
            <person name="Lavrichenko K."/>
            <person name="Devanna P."/>
            <person name="Winkler S."/>
            <person name="Jermiin L.S."/>
            <person name="Skirmuntt E.C."/>
            <person name="Katzourakis A."/>
            <person name="Burkitt-Gray L."/>
            <person name="Ray D.A."/>
            <person name="Sullivan K.A.M."/>
            <person name="Roscito J.G."/>
            <person name="Kirilenko B.M."/>
            <person name="Davalos L.M."/>
            <person name="Corthals A.P."/>
            <person name="Power M.L."/>
            <person name="Jones G."/>
            <person name="Ransome R.D."/>
            <person name="Dechmann D.K.N."/>
            <person name="Locatelli A.G."/>
            <person name="Puechmaille S.J."/>
            <person name="Fedrigo O."/>
            <person name="Jarvis E.D."/>
            <person name="Hiller M."/>
            <person name="Vernes S.C."/>
            <person name="Myers E.W."/>
            <person name="Teeling E.C."/>
        </authorList>
    </citation>
    <scope>NUCLEOTIDE SEQUENCE [LARGE SCALE GENOMIC DNA]</scope>
    <source>
        <strain evidence="2">MRouAeg1</strain>
        <tissue evidence="2">Muscle</tissue>
    </source>
</reference>
<feature type="compositionally biased region" description="Polar residues" evidence="1">
    <location>
        <begin position="109"/>
        <end position="130"/>
    </location>
</feature>